<proteinExistence type="inferred from homology"/>
<dbReference type="RefSeq" id="WP_243068743.1">
    <property type="nucleotide sequence ID" value="NZ_JAIVFK010000022.1"/>
</dbReference>
<evidence type="ECO:0000313" key="4">
    <source>
        <dbReference type="EMBL" id="MCI4684866.1"/>
    </source>
</evidence>
<dbReference type="PROSITE" id="PS51257">
    <property type="entry name" value="PROKAR_LIPOPROTEIN"/>
    <property type="match status" value="1"/>
</dbReference>
<name>A0ABS9ZBG1_9HYPH</name>
<dbReference type="Gene3D" id="2.20.200.10">
    <property type="entry name" value="Outer membrane efflux proteins (OEP)"/>
    <property type="match status" value="1"/>
</dbReference>
<dbReference type="SUPFAM" id="SSF56954">
    <property type="entry name" value="Outer membrane efflux proteins (OEP)"/>
    <property type="match status" value="1"/>
</dbReference>
<dbReference type="PANTHER" id="PTHR30203">
    <property type="entry name" value="OUTER MEMBRANE CATION EFFLUX PROTEIN"/>
    <property type="match status" value="1"/>
</dbReference>
<dbReference type="EMBL" id="JAIVFP010000001">
    <property type="protein sequence ID" value="MCI4684866.1"/>
    <property type="molecule type" value="Genomic_DNA"/>
</dbReference>
<reference evidence="4" key="1">
    <citation type="journal article" date="2022" name="ISME J.">
        <title>Identification of active gaseous-alkane degraders at natural gas seeps.</title>
        <authorList>
            <person name="Farhan Ul Haque M."/>
            <person name="Hernandez M."/>
            <person name="Crombie A.T."/>
            <person name="Murrell J.C."/>
        </authorList>
    </citation>
    <scope>NUCLEOTIDE SEQUENCE</scope>
    <source>
        <strain evidence="4">PC2</strain>
    </source>
</reference>
<keyword evidence="2" id="KW-0812">Transmembrane</keyword>
<dbReference type="PANTHER" id="PTHR30203:SF33">
    <property type="entry name" value="BLR4455 PROTEIN"/>
    <property type="match status" value="1"/>
</dbReference>
<dbReference type="Proteomes" id="UP001139104">
    <property type="component" value="Unassembled WGS sequence"/>
</dbReference>
<feature type="region of interest" description="Disordered" evidence="3">
    <location>
        <begin position="488"/>
        <end position="507"/>
    </location>
</feature>
<evidence type="ECO:0000313" key="5">
    <source>
        <dbReference type="Proteomes" id="UP001139104"/>
    </source>
</evidence>
<comment type="subcellular location">
    <subcellularLocation>
        <location evidence="2">Cell membrane</location>
        <topology evidence="2">Lipid-anchor</topology>
    </subcellularLocation>
</comment>
<dbReference type="Pfam" id="PF02321">
    <property type="entry name" value="OEP"/>
    <property type="match status" value="2"/>
</dbReference>
<organism evidence="4 5">
    <name type="scientific">Candidatus Rhodoblastus alkanivorans</name>
    <dbReference type="NCBI Taxonomy" id="2954117"/>
    <lineage>
        <taxon>Bacteria</taxon>
        <taxon>Pseudomonadati</taxon>
        <taxon>Pseudomonadota</taxon>
        <taxon>Alphaproteobacteria</taxon>
        <taxon>Hyphomicrobiales</taxon>
        <taxon>Rhodoblastaceae</taxon>
        <taxon>Rhodoblastus</taxon>
    </lineage>
</organism>
<comment type="similarity">
    <text evidence="1 2">Belongs to the outer membrane factor (OMF) (TC 1.B.17) family.</text>
</comment>
<keyword evidence="2" id="KW-0472">Membrane</keyword>
<dbReference type="Gene3D" id="1.20.1600.10">
    <property type="entry name" value="Outer membrane efflux proteins (OEP)"/>
    <property type="match status" value="1"/>
</dbReference>
<evidence type="ECO:0000256" key="3">
    <source>
        <dbReference type="SAM" id="MobiDB-lite"/>
    </source>
</evidence>
<keyword evidence="2" id="KW-0449">Lipoprotein</keyword>
<evidence type="ECO:0000256" key="1">
    <source>
        <dbReference type="ARBA" id="ARBA00007613"/>
    </source>
</evidence>
<keyword evidence="5" id="KW-1185">Reference proteome</keyword>
<sequence>MKLGFSPSLALRVGICAGVFALAGCDLAPPYARPKFAAPQKFKDSAPPGRRAALTEDWWRTFRNHELDRLEALIELDNPDYAAALARYQRAKAFLDLANSAFFPTVIGMPELSYNKQSQHRPLRSLDQPNYFGANQLFGQLSWEIDLWGRVHDLVTAAKVGAQANDDLLAAARLSLHASLARTYIALRGADAQAALLARTIKVYQSALDLTQERLNENIAPPIDVERAKVQLANAKAAAAEIAQGRAVLENALAAIAGQNASLFKIPPSAVQPATPRPPRAAPASLLLRRPDVAARERLLYATSERIGAAKADFLPRFYILLSGGTQSTNLDLLNFHNSLWSYGPALSAPIFDGGERQAALDAARADFSAAAADYKGSVLAAYQEVENALASIKWLGIESASLSTAAKAAQRALDMSMSLYKDGAASSLDVVTSQSAALQAERADLAAKTRLLEQYVELMLALGGGWSGQAPPPQPPQVPNIAVLGWRGQDPSAQGKPAITAEAGGH</sequence>
<accession>A0ABS9ZBG1</accession>
<dbReference type="InterPro" id="IPR010131">
    <property type="entry name" value="MdtP/NodT-like"/>
</dbReference>
<protein>
    <submittedName>
        <fullName evidence="4">Efflux transporter outer membrane subunit</fullName>
    </submittedName>
</protein>
<gene>
    <name evidence="4" type="ORF">K2U94_19185</name>
</gene>
<keyword evidence="2" id="KW-0564">Palmitate</keyword>
<comment type="caution">
    <text evidence="4">The sequence shown here is derived from an EMBL/GenBank/DDBJ whole genome shotgun (WGS) entry which is preliminary data.</text>
</comment>
<dbReference type="InterPro" id="IPR003423">
    <property type="entry name" value="OMP_efflux"/>
</dbReference>
<keyword evidence="2" id="KW-1134">Transmembrane beta strand</keyword>
<evidence type="ECO:0000256" key="2">
    <source>
        <dbReference type="RuleBase" id="RU362097"/>
    </source>
</evidence>
<dbReference type="NCBIfam" id="TIGR01845">
    <property type="entry name" value="outer_NodT"/>
    <property type="match status" value="1"/>
</dbReference>